<dbReference type="GO" id="GO:0016020">
    <property type="term" value="C:membrane"/>
    <property type="evidence" value="ECO:0007669"/>
    <property type="project" value="InterPro"/>
</dbReference>
<evidence type="ECO:0000256" key="2">
    <source>
        <dbReference type="SAM" id="MobiDB-lite"/>
    </source>
</evidence>
<feature type="transmembrane region" description="Helical" evidence="3">
    <location>
        <begin position="1211"/>
        <end position="1235"/>
    </location>
</feature>
<dbReference type="PROSITE" id="PS50268">
    <property type="entry name" value="CADHERIN_2"/>
    <property type="match status" value="1"/>
</dbReference>
<keyword evidence="4" id="KW-0732">Signal</keyword>
<feature type="compositionally biased region" description="Basic and acidic residues" evidence="2">
    <location>
        <begin position="1257"/>
        <end position="1269"/>
    </location>
</feature>
<sequence length="1456" mass="161118">MKKFLWLLLWCFQYILSQGQICKEILLNLQINDSQINTEIYTYTYSANISKMTVNCDNLDENTDYGYFRSTSNDGTFKLYTTENFANINADASSTKGEPLTLELVFSCQGTSSQTVLILTVENTNQNPPTFSSNSYSYNLPFPLMPKIDVTIYGGDIIVTDIDFDNTDIIFEIDSDDFEVTTLSMDDKKYKAVVKTAKVLSYTESKTYTLSATDTGKVPKTTTATITLEVDASTGLDIPSFMDTIFTYNYTKDSQPTLIQTGNGAVLKTNKPSYVTFDLNGDAKNYFDLSFNDQTSTFSLSVKTENAMPLDTTSPVVLTLSASTDVTVSAIFVITIIKSLPVFSKYYYIGSYSFDSNTISWDNAVAVSGATSVNLSGDKKDLFDLNSSTFDITPKDPLTSDDFDENSNIILTITAKSESGSVEAMVFISAPKASASDNLEFSSLYYEGSYSVQKDSTDVVALDDTIGFSNNEDSSEITISVENEFENYFKIEFTSDKWTATVQENLPESTIYSKSSLLITLTAVRTDGTGEAKALLILTLPSLNLLFSKDSYSSIYDHSESGTDTITIEENITVEGSALSSVVLTFPGYEEYFQGSCDSTTGVCSISLKQNLNSTILSSKTEILITIIATSGTVSARTVILVKLPQASSTFAFDKTFYSAEYFIETTEDGTASVQLNDPIAFTDANPADINIKAECSLAENSFLFSYDESTQTWNILVEEKLTTDVLSNNTNLVIELIAQNGDSSDYSKSVLILKLPDKISVAFRSPHYKAEYIIDENGNGNIVITDDSDIQVTDDENIDIVLLSYSENFNIKYDKSTSKFITDILTPLNNSILTANSELQVPMVISKAGVKYGDSVLTLKLPGLSFKENFYIGYYSETDDESKIEIDSMEIGRADTSLVDISLSDYGEYFETTLDESASVWSVKSTKMLTSEIKEKNENLPITITAKRKSDETVLATSSIIINLPVKDGTDAGPSFLKFSYSGFYEYFSNGTAVVTMSDDIKVKKADSVTVYIENSTDYRKYFEINQIDNNLFGIKVEQILPDEVLNSETSLVFTLIAKADDSKGYATLVITLPKATKEPSVKFDSVLYTAKYENGATSVNINMDTSVDDNNIAVNITDDDSLSKYFTNSYANGKLKIDAADLPNEVLKKYSVITLTIIVSDKSTNDETSAVLCVTILDQCDGDDCNDDSNDDDDDHTDKQNSSGMNKGLLVAVIILACFLVSFIALVVFYWYFKIRSSKYATLEEDVEVRDTKEVKFTRKEPKKRPESTSSASLRRPTGIPTNSSASLRRPTGIPIQSIPKMVEVEPKQTVTSVEMPKSEKVVAFKDDVENIDGDIDGDTEEASSNFSFTNVAERRPTKFVFGDPLEEGVLDEPQVTSAQPEEERKKSVVFSDNIERVQLDSDEDDEDDKEDDESDKETKKDEPEYTVTNPVKDTDDIDDKTTEMPSQIFKEIF</sequence>
<dbReference type="EMBL" id="JAACXV010000361">
    <property type="protein sequence ID" value="KAF7279465.1"/>
    <property type="molecule type" value="Genomic_DNA"/>
</dbReference>
<feature type="chain" id="PRO_5032982837" description="Cadherin domain-containing protein" evidence="4">
    <location>
        <begin position="20"/>
        <end position="1456"/>
    </location>
</feature>
<keyword evidence="3" id="KW-0812">Transmembrane</keyword>
<dbReference type="InterPro" id="IPR015919">
    <property type="entry name" value="Cadherin-like_sf"/>
</dbReference>
<dbReference type="Gene3D" id="2.60.40.60">
    <property type="entry name" value="Cadherins"/>
    <property type="match status" value="1"/>
</dbReference>
<dbReference type="Proteomes" id="UP000625711">
    <property type="component" value="Unassembled WGS sequence"/>
</dbReference>
<keyword evidence="1" id="KW-0106">Calcium</keyword>
<feature type="signal peptide" evidence="4">
    <location>
        <begin position="1"/>
        <end position="19"/>
    </location>
</feature>
<keyword evidence="3" id="KW-0472">Membrane</keyword>
<keyword evidence="7" id="KW-1185">Reference proteome</keyword>
<dbReference type="CDD" id="cd11304">
    <property type="entry name" value="Cadherin_repeat"/>
    <property type="match status" value="1"/>
</dbReference>
<evidence type="ECO:0000256" key="4">
    <source>
        <dbReference type="SAM" id="SignalP"/>
    </source>
</evidence>
<feature type="region of interest" description="Disordered" evidence="2">
    <location>
        <begin position="1366"/>
        <end position="1456"/>
    </location>
</feature>
<dbReference type="OrthoDB" id="6606209at2759"/>
<evidence type="ECO:0000256" key="1">
    <source>
        <dbReference type="PROSITE-ProRule" id="PRU00043"/>
    </source>
</evidence>
<dbReference type="InterPro" id="IPR002126">
    <property type="entry name" value="Cadherin-like_dom"/>
</dbReference>
<feature type="domain" description="Cadherin" evidence="5">
    <location>
        <begin position="157"/>
        <end position="241"/>
    </location>
</feature>
<dbReference type="SUPFAM" id="SSF49313">
    <property type="entry name" value="Cadherin-like"/>
    <property type="match status" value="1"/>
</dbReference>
<keyword evidence="3" id="KW-1133">Transmembrane helix</keyword>
<feature type="region of interest" description="Disordered" evidence="2">
    <location>
        <begin position="1257"/>
        <end position="1294"/>
    </location>
</feature>
<evidence type="ECO:0000259" key="5">
    <source>
        <dbReference type="PROSITE" id="PS50268"/>
    </source>
</evidence>
<proteinExistence type="predicted"/>
<comment type="caution">
    <text evidence="6">The sequence shown here is derived from an EMBL/GenBank/DDBJ whole genome shotgun (WGS) entry which is preliminary data.</text>
</comment>
<accession>A0A834MGU2</accession>
<evidence type="ECO:0000256" key="3">
    <source>
        <dbReference type="SAM" id="Phobius"/>
    </source>
</evidence>
<evidence type="ECO:0000313" key="7">
    <source>
        <dbReference type="Proteomes" id="UP000625711"/>
    </source>
</evidence>
<name>A0A834MGU2_RHYFE</name>
<reference evidence="6" key="1">
    <citation type="submission" date="2020-08" db="EMBL/GenBank/DDBJ databases">
        <title>Genome sequencing and assembly of the red palm weevil Rhynchophorus ferrugineus.</title>
        <authorList>
            <person name="Dias G.B."/>
            <person name="Bergman C.M."/>
            <person name="Manee M."/>
        </authorList>
    </citation>
    <scope>NUCLEOTIDE SEQUENCE</scope>
    <source>
        <strain evidence="6">AA-2017</strain>
        <tissue evidence="6">Whole larva</tissue>
    </source>
</reference>
<dbReference type="GO" id="GO:0007156">
    <property type="term" value="P:homophilic cell adhesion via plasma membrane adhesion molecules"/>
    <property type="evidence" value="ECO:0007669"/>
    <property type="project" value="InterPro"/>
</dbReference>
<feature type="compositionally biased region" description="Acidic residues" evidence="2">
    <location>
        <begin position="1403"/>
        <end position="1418"/>
    </location>
</feature>
<gene>
    <name evidence="6" type="ORF">GWI33_007229</name>
</gene>
<dbReference type="GO" id="GO:0005509">
    <property type="term" value="F:calcium ion binding"/>
    <property type="evidence" value="ECO:0007669"/>
    <property type="project" value="UniProtKB-UniRule"/>
</dbReference>
<organism evidence="6 7">
    <name type="scientific">Rhynchophorus ferrugineus</name>
    <name type="common">Red palm weevil</name>
    <name type="synonym">Curculio ferrugineus</name>
    <dbReference type="NCBI Taxonomy" id="354439"/>
    <lineage>
        <taxon>Eukaryota</taxon>
        <taxon>Metazoa</taxon>
        <taxon>Ecdysozoa</taxon>
        <taxon>Arthropoda</taxon>
        <taxon>Hexapoda</taxon>
        <taxon>Insecta</taxon>
        <taxon>Pterygota</taxon>
        <taxon>Neoptera</taxon>
        <taxon>Endopterygota</taxon>
        <taxon>Coleoptera</taxon>
        <taxon>Polyphaga</taxon>
        <taxon>Cucujiformia</taxon>
        <taxon>Curculionidae</taxon>
        <taxon>Dryophthorinae</taxon>
        <taxon>Rhynchophorus</taxon>
    </lineage>
</organism>
<evidence type="ECO:0000313" key="6">
    <source>
        <dbReference type="EMBL" id="KAF7279465.1"/>
    </source>
</evidence>
<protein>
    <recommendedName>
        <fullName evidence="5">Cadherin domain-containing protein</fullName>
    </recommendedName>
</protein>